<dbReference type="AlphaFoldDB" id="A0AA38PAD7"/>
<dbReference type="EMBL" id="MU806140">
    <property type="protein sequence ID" value="KAJ3839240.1"/>
    <property type="molecule type" value="Genomic_DNA"/>
</dbReference>
<evidence type="ECO:0000313" key="2">
    <source>
        <dbReference type="EMBL" id="KAJ3839240.1"/>
    </source>
</evidence>
<evidence type="ECO:0000256" key="1">
    <source>
        <dbReference type="SAM" id="MobiDB-lite"/>
    </source>
</evidence>
<reference evidence="2" key="1">
    <citation type="submission" date="2022-08" db="EMBL/GenBank/DDBJ databases">
        <authorList>
            <consortium name="DOE Joint Genome Institute"/>
            <person name="Min B."/>
            <person name="Riley R."/>
            <person name="Sierra-Patev S."/>
            <person name="Naranjo-Ortiz M."/>
            <person name="Looney B."/>
            <person name="Konkel Z."/>
            <person name="Slot J.C."/>
            <person name="Sakamoto Y."/>
            <person name="Steenwyk J.L."/>
            <person name="Rokas A."/>
            <person name="Carro J."/>
            <person name="Camarero S."/>
            <person name="Ferreira P."/>
            <person name="Molpeceres G."/>
            <person name="Ruiz-Duenas F.J."/>
            <person name="Serrano A."/>
            <person name="Henrissat B."/>
            <person name="Drula E."/>
            <person name="Hughes K.W."/>
            <person name="Mata J.L."/>
            <person name="Ishikawa N.K."/>
            <person name="Vargas-Isla R."/>
            <person name="Ushijima S."/>
            <person name="Smith C.A."/>
            <person name="Ahrendt S."/>
            <person name="Andreopoulos W."/>
            <person name="He G."/>
            <person name="Labutti K."/>
            <person name="Lipzen A."/>
            <person name="Ng V."/>
            <person name="Sandor L."/>
            <person name="Barry K."/>
            <person name="Martinez A.T."/>
            <person name="Xiao Y."/>
            <person name="Gibbons J.G."/>
            <person name="Terashima K."/>
            <person name="Hibbett D.S."/>
            <person name="Grigoriev I.V."/>
        </authorList>
    </citation>
    <scope>NUCLEOTIDE SEQUENCE</scope>
    <source>
        <strain evidence="2">TFB9207</strain>
    </source>
</reference>
<feature type="region of interest" description="Disordered" evidence="1">
    <location>
        <begin position="48"/>
        <end position="91"/>
    </location>
</feature>
<proteinExistence type="predicted"/>
<accession>A0AA38PAD7</accession>
<feature type="compositionally biased region" description="Low complexity" evidence="1">
    <location>
        <begin position="57"/>
        <end position="81"/>
    </location>
</feature>
<comment type="caution">
    <text evidence="2">The sequence shown here is derived from an EMBL/GenBank/DDBJ whole genome shotgun (WGS) entry which is preliminary data.</text>
</comment>
<keyword evidence="3" id="KW-1185">Reference proteome</keyword>
<feature type="region of interest" description="Disordered" evidence="1">
    <location>
        <begin position="179"/>
        <end position="199"/>
    </location>
</feature>
<protein>
    <submittedName>
        <fullName evidence="2">Uncharacterized protein</fullName>
    </submittedName>
</protein>
<name>A0AA38PAD7_9AGAR</name>
<dbReference type="Proteomes" id="UP001163846">
    <property type="component" value="Unassembled WGS sequence"/>
</dbReference>
<evidence type="ECO:0000313" key="3">
    <source>
        <dbReference type="Proteomes" id="UP001163846"/>
    </source>
</evidence>
<gene>
    <name evidence="2" type="ORF">F5878DRAFT_134057</name>
</gene>
<feature type="region of interest" description="Disordered" evidence="1">
    <location>
        <begin position="107"/>
        <end position="149"/>
    </location>
</feature>
<sequence length="239" mass="27036">MRSSNDFESTDTDFNLVSPYEYEDGFNMPQQSIRLHSPLSLSLITELKTAKSEPQHSYSSSSGLSSSSSSEPPSSSVAMMSSRRRRVGNQYRKADRCGRDFGVYGSGCEEEDEEETEISHDGYDLYDASPLYRPRTRSPRRTQSYPLSSYSASSPSCASPFLTPLSPSLPYTYSLPHTEEVEGETLPDSNSTDGMEPEYTPSCNEMLRRQWNALAFRIRFSVFRARRRMRGILGKGRKY</sequence>
<organism evidence="2 3">
    <name type="scientific">Lentinula raphanica</name>
    <dbReference type="NCBI Taxonomy" id="153919"/>
    <lineage>
        <taxon>Eukaryota</taxon>
        <taxon>Fungi</taxon>
        <taxon>Dikarya</taxon>
        <taxon>Basidiomycota</taxon>
        <taxon>Agaricomycotina</taxon>
        <taxon>Agaricomycetes</taxon>
        <taxon>Agaricomycetidae</taxon>
        <taxon>Agaricales</taxon>
        <taxon>Marasmiineae</taxon>
        <taxon>Omphalotaceae</taxon>
        <taxon>Lentinula</taxon>
    </lineage>
</organism>